<name>A0A518I8Y7_9PLAN</name>
<reference evidence="1 2" key="1">
    <citation type="submission" date="2019-03" db="EMBL/GenBank/DDBJ databases">
        <title>Deep-cultivation of Planctomycetes and their phenomic and genomic characterization uncovers novel biology.</title>
        <authorList>
            <person name="Wiegand S."/>
            <person name="Jogler M."/>
            <person name="Boedeker C."/>
            <person name="Pinto D."/>
            <person name="Vollmers J."/>
            <person name="Rivas-Marin E."/>
            <person name="Kohn T."/>
            <person name="Peeters S.H."/>
            <person name="Heuer A."/>
            <person name="Rast P."/>
            <person name="Oberbeckmann S."/>
            <person name="Bunk B."/>
            <person name="Jeske O."/>
            <person name="Meyerdierks A."/>
            <person name="Storesund J.E."/>
            <person name="Kallscheuer N."/>
            <person name="Luecker S."/>
            <person name="Lage O.M."/>
            <person name="Pohl T."/>
            <person name="Merkel B.J."/>
            <person name="Hornburger P."/>
            <person name="Mueller R.-W."/>
            <person name="Bruemmer F."/>
            <person name="Labrenz M."/>
            <person name="Spormann A.M."/>
            <person name="Op den Camp H."/>
            <person name="Overmann J."/>
            <person name="Amann R."/>
            <person name="Jetten M.S.M."/>
            <person name="Mascher T."/>
            <person name="Medema M.H."/>
            <person name="Devos D.P."/>
            <person name="Kaster A.-K."/>
            <person name="Ovreas L."/>
            <person name="Rohde M."/>
            <person name="Galperin M.Y."/>
            <person name="Jogler C."/>
        </authorList>
    </citation>
    <scope>NUCLEOTIDE SEQUENCE [LARGE SCALE GENOMIC DNA]</scope>
    <source>
        <strain evidence="1 2">Enr17</strain>
    </source>
</reference>
<protein>
    <submittedName>
        <fullName evidence="1">Uncharacterized protein</fullName>
    </submittedName>
</protein>
<keyword evidence="2" id="KW-1185">Reference proteome</keyword>
<gene>
    <name evidence="1" type="ORF">Enr17x_15810</name>
</gene>
<organism evidence="1 2">
    <name type="scientific">Gimesia fumaroli</name>
    <dbReference type="NCBI Taxonomy" id="2527976"/>
    <lineage>
        <taxon>Bacteria</taxon>
        <taxon>Pseudomonadati</taxon>
        <taxon>Planctomycetota</taxon>
        <taxon>Planctomycetia</taxon>
        <taxon>Planctomycetales</taxon>
        <taxon>Planctomycetaceae</taxon>
        <taxon>Gimesia</taxon>
    </lineage>
</organism>
<accession>A0A518I8Y7</accession>
<evidence type="ECO:0000313" key="1">
    <source>
        <dbReference type="EMBL" id="QDV49561.1"/>
    </source>
</evidence>
<sequence length="98" mass="10914">MNGPEFVDKFVNLLRGNKLDVGDNSVRMPSGSSISLNLEEVNGDLKATFTGTKPIVNHYGVNFEINGLKLCIKGVRVDARMIPDRFDPFYPWEALNLS</sequence>
<dbReference type="AlphaFoldDB" id="A0A518I8Y7"/>
<proteinExistence type="predicted"/>
<dbReference type="KEGG" id="gfm:Enr17x_15810"/>
<evidence type="ECO:0000313" key="2">
    <source>
        <dbReference type="Proteomes" id="UP000318313"/>
    </source>
</evidence>
<dbReference type="EMBL" id="CP037452">
    <property type="protein sequence ID" value="QDV49561.1"/>
    <property type="molecule type" value="Genomic_DNA"/>
</dbReference>
<dbReference type="Proteomes" id="UP000318313">
    <property type="component" value="Chromosome"/>
</dbReference>
<dbReference type="RefSeq" id="WP_145307412.1">
    <property type="nucleotide sequence ID" value="NZ_CP037452.1"/>
</dbReference>